<dbReference type="InterPro" id="IPR000182">
    <property type="entry name" value="GNAT_dom"/>
</dbReference>
<dbReference type="SUPFAM" id="SSF55729">
    <property type="entry name" value="Acyl-CoA N-acyltransferases (Nat)"/>
    <property type="match status" value="1"/>
</dbReference>
<reference evidence="4 5" key="1">
    <citation type="submission" date="2015-04" db="EMBL/GenBank/DDBJ databases">
        <title>The draft genome sequence of Erythrobacter luteus KA37.</title>
        <authorList>
            <person name="Zhuang L."/>
            <person name="Liu Y."/>
            <person name="Shao Z."/>
        </authorList>
    </citation>
    <scope>NUCLEOTIDE SEQUENCE [LARGE SCALE GENOMIC DNA]</scope>
    <source>
        <strain evidence="4 5">KA37</strain>
    </source>
</reference>
<keyword evidence="2" id="KW-0012">Acyltransferase</keyword>
<keyword evidence="5" id="KW-1185">Reference proteome</keyword>
<accession>A0A0G9MVV5</accession>
<evidence type="ECO:0000313" key="5">
    <source>
        <dbReference type="Proteomes" id="UP000053464"/>
    </source>
</evidence>
<dbReference type="STRING" id="1581420.AAW00_08505"/>
<gene>
    <name evidence="4" type="ORF">AAW00_08505</name>
</gene>
<dbReference type="PANTHER" id="PTHR43877:SF2">
    <property type="entry name" value="AMINOALKYLPHOSPHONATE N-ACETYLTRANSFERASE-RELATED"/>
    <property type="match status" value="1"/>
</dbReference>
<dbReference type="PATRIC" id="fig|1581420.6.peg.1747"/>
<dbReference type="InterPro" id="IPR016181">
    <property type="entry name" value="Acyl_CoA_acyltransferase"/>
</dbReference>
<organism evidence="4 5">
    <name type="scientific">Aurantiacibacter luteus</name>
    <dbReference type="NCBI Taxonomy" id="1581420"/>
    <lineage>
        <taxon>Bacteria</taxon>
        <taxon>Pseudomonadati</taxon>
        <taxon>Pseudomonadota</taxon>
        <taxon>Alphaproteobacteria</taxon>
        <taxon>Sphingomonadales</taxon>
        <taxon>Erythrobacteraceae</taxon>
        <taxon>Aurantiacibacter</taxon>
    </lineage>
</organism>
<evidence type="ECO:0000256" key="1">
    <source>
        <dbReference type="ARBA" id="ARBA00022679"/>
    </source>
</evidence>
<keyword evidence="1 4" id="KW-0808">Transferase</keyword>
<proteinExistence type="predicted"/>
<feature type="domain" description="N-acetyltransferase" evidence="3">
    <location>
        <begin position="1"/>
        <end position="154"/>
    </location>
</feature>
<dbReference type="Proteomes" id="UP000053464">
    <property type="component" value="Unassembled WGS sequence"/>
</dbReference>
<dbReference type="EMBL" id="LBHB01000002">
    <property type="protein sequence ID" value="KLE34856.1"/>
    <property type="molecule type" value="Genomic_DNA"/>
</dbReference>
<dbReference type="CDD" id="cd04301">
    <property type="entry name" value="NAT_SF"/>
    <property type="match status" value="1"/>
</dbReference>
<dbReference type="GO" id="GO:0016747">
    <property type="term" value="F:acyltransferase activity, transferring groups other than amino-acyl groups"/>
    <property type="evidence" value="ECO:0007669"/>
    <property type="project" value="InterPro"/>
</dbReference>
<protein>
    <submittedName>
        <fullName evidence="4">GNAT family acetyltransferase</fullName>
    </submittedName>
</protein>
<comment type="caution">
    <text evidence="4">The sequence shown here is derived from an EMBL/GenBank/DDBJ whole genome shotgun (WGS) entry which is preliminary data.</text>
</comment>
<evidence type="ECO:0000256" key="2">
    <source>
        <dbReference type="ARBA" id="ARBA00023315"/>
    </source>
</evidence>
<evidence type="ECO:0000313" key="4">
    <source>
        <dbReference type="EMBL" id="KLE34856.1"/>
    </source>
</evidence>
<dbReference type="Pfam" id="PF00583">
    <property type="entry name" value="Acetyltransf_1"/>
    <property type="match status" value="1"/>
</dbReference>
<dbReference type="Gene3D" id="3.40.630.30">
    <property type="match status" value="1"/>
</dbReference>
<dbReference type="AlphaFoldDB" id="A0A0G9MVV5"/>
<dbReference type="PROSITE" id="PS51186">
    <property type="entry name" value="GNAT"/>
    <property type="match status" value="1"/>
</dbReference>
<dbReference type="InterPro" id="IPR050832">
    <property type="entry name" value="Bact_Acetyltransf"/>
</dbReference>
<name>A0A0G9MVV5_9SPHN</name>
<evidence type="ECO:0000259" key="3">
    <source>
        <dbReference type="PROSITE" id="PS51186"/>
    </source>
</evidence>
<sequence>MADYADPFDAGALFMLLDSYARSVNGGGKALPKSHRERLAPALAEVPGAFSLLALEGGTPIGLANCFMGFSTFACAPLVNIHDLAVVPVRRGCGVGTALLKAVEDEARARGACKITLEVLSGNEGAKALYARHGFANYALADALGSAQFWEKTL</sequence>
<dbReference type="OrthoDB" id="9805924at2"/>
<dbReference type="PANTHER" id="PTHR43877">
    <property type="entry name" value="AMINOALKYLPHOSPHONATE N-ACETYLTRANSFERASE-RELATED-RELATED"/>
    <property type="match status" value="1"/>
</dbReference>